<evidence type="ECO:0000256" key="4">
    <source>
        <dbReference type="ARBA" id="ARBA00022989"/>
    </source>
</evidence>
<evidence type="ECO:0000256" key="6">
    <source>
        <dbReference type="ARBA" id="ARBA00023136"/>
    </source>
</evidence>
<feature type="transmembrane region" description="Helical" evidence="10">
    <location>
        <begin position="285"/>
        <end position="304"/>
    </location>
</feature>
<protein>
    <recommendedName>
        <fullName evidence="13">Chloride channel protein</fullName>
    </recommendedName>
</protein>
<dbReference type="PRINTS" id="PR00762">
    <property type="entry name" value="CLCHANNEL"/>
</dbReference>
<dbReference type="Gene3D" id="1.10.3080.10">
    <property type="entry name" value="Clc chloride channel"/>
    <property type="match status" value="1"/>
</dbReference>
<keyword evidence="4 10" id="KW-1133">Transmembrane helix</keyword>
<keyword evidence="3 10" id="KW-0812">Transmembrane</keyword>
<evidence type="ECO:0000256" key="2">
    <source>
        <dbReference type="ARBA" id="ARBA00022448"/>
    </source>
</evidence>
<dbReference type="InterPro" id="IPR014743">
    <property type="entry name" value="Cl-channel_core"/>
</dbReference>
<gene>
    <name evidence="11" type="ORF">A2G96_12745</name>
</gene>
<evidence type="ECO:0000256" key="9">
    <source>
        <dbReference type="ARBA" id="ARBA00023303"/>
    </source>
</evidence>
<dbReference type="InterPro" id="IPR050368">
    <property type="entry name" value="ClC-type_chloride_channel"/>
</dbReference>
<name>A0A142JKC4_9BURK</name>
<comment type="subcellular location">
    <subcellularLocation>
        <location evidence="1">Membrane</location>
        <topology evidence="1">Multi-pass membrane protein</topology>
    </subcellularLocation>
</comment>
<evidence type="ECO:0000256" key="3">
    <source>
        <dbReference type="ARBA" id="ARBA00022692"/>
    </source>
</evidence>
<keyword evidence="5" id="KW-0406">Ion transport</keyword>
<keyword evidence="7" id="KW-0869">Chloride channel</keyword>
<dbReference type="EMBL" id="CP014844">
    <property type="protein sequence ID" value="AMR78536.1"/>
    <property type="molecule type" value="Genomic_DNA"/>
</dbReference>
<feature type="transmembrane region" description="Helical" evidence="10">
    <location>
        <begin position="324"/>
        <end position="348"/>
    </location>
</feature>
<feature type="transmembrane region" description="Helical" evidence="10">
    <location>
        <begin position="241"/>
        <end position="264"/>
    </location>
</feature>
<evidence type="ECO:0000313" key="12">
    <source>
        <dbReference type="Proteomes" id="UP000075238"/>
    </source>
</evidence>
<dbReference type="PANTHER" id="PTHR43427">
    <property type="entry name" value="CHLORIDE CHANNEL PROTEIN CLC-E"/>
    <property type="match status" value="1"/>
</dbReference>
<dbReference type="AlphaFoldDB" id="A0A142JKC4"/>
<evidence type="ECO:0000256" key="10">
    <source>
        <dbReference type="SAM" id="Phobius"/>
    </source>
</evidence>
<feature type="transmembrane region" description="Helical" evidence="10">
    <location>
        <begin position="20"/>
        <end position="43"/>
    </location>
</feature>
<dbReference type="PANTHER" id="PTHR43427:SF6">
    <property type="entry name" value="CHLORIDE CHANNEL PROTEIN CLC-E"/>
    <property type="match status" value="1"/>
</dbReference>
<proteinExistence type="predicted"/>
<dbReference type="GO" id="GO:0005254">
    <property type="term" value="F:chloride channel activity"/>
    <property type="evidence" value="ECO:0007669"/>
    <property type="project" value="UniProtKB-KW"/>
</dbReference>
<organism evidence="11 12">
    <name type="scientific">Cupriavidus nantongensis</name>
    <dbReference type="NCBI Taxonomy" id="1796606"/>
    <lineage>
        <taxon>Bacteria</taxon>
        <taxon>Pseudomonadati</taxon>
        <taxon>Pseudomonadota</taxon>
        <taxon>Betaproteobacteria</taxon>
        <taxon>Burkholderiales</taxon>
        <taxon>Burkholderiaceae</taxon>
        <taxon>Cupriavidus</taxon>
    </lineage>
</organism>
<evidence type="ECO:0000256" key="1">
    <source>
        <dbReference type="ARBA" id="ARBA00004141"/>
    </source>
</evidence>
<feature type="transmembrane region" description="Helical" evidence="10">
    <location>
        <begin position="204"/>
        <end position="221"/>
    </location>
</feature>
<dbReference type="CDD" id="cd01034">
    <property type="entry name" value="EriC_like"/>
    <property type="match status" value="1"/>
</dbReference>
<keyword evidence="6 10" id="KW-0472">Membrane</keyword>
<feature type="transmembrane region" description="Helical" evidence="10">
    <location>
        <begin position="390"/>
        <end position="417"/>
    </location>
</feature>
<feature type="transmembrane region" description="Helical" evidence="10">
    <location>
        <begin position="106"/>
        <end position="127"/>
    </location>
</feature>
<feature type="transmembrane region" description="Helical" evidence="10">
    <location>
        <begin position="360"/>
        <end position="384"/>
    </location>
</feature>
<dbReference type="KEGG" id="cnan:A2G96_12745"/>
<evidence type="ECO:0008006" key="13">
    <source>
        <dbReference type="Google" id="ProtNLM"/>
    </source>
</evidence>
<keyword evidence="12" id="KW-1185">Reference proteome</keyword>
<sequence>MELRGSANWRKPRARGRLWWHHAVLCVGGTLVGGVATLYAWLIDIGHQLFLAASAHGPWVTLLLSPALGALAVWLTHRYFDGAEGSGIPQIVAIVSGGNGTAKRRLLRPAVIVGKIGLSFLGTLGGFTLGRQGPTVHIGAALLVSLRRWLPGLSGPAGAHLTALDRQLALAGASAGLSAAFCTPLAGIAFAIEELARGIPPRGSAALIAVVVCAGTVAGVLQGEGPALGMIAAGPSAPYRMAVAVVTAGAVAGLAGAGFCWLLVHSERWLPPRIRGLRAQRPAMFGALCGLGVALLGLASSGTSHGSGYGETRALLAGDLVLPAAYPFLKGLSLLLTWLSGIPGGLFVPSLAIGAGIGNLLQYTIGQAPLPVYAALAMCGYLAAVTQRPVTAFVVMIELVGARGLTIPLMATALIAAGVSRMAVPPLYGALSGRYAPATATGRM</sequence>
<dbReference type="RefSeq" id="WP_062799690.1">
    <property type="nucleotide sequence ID" value="NZ_CP014844.1"/>
</dbReference>
<evidence type="ECO:0000313" key="11">
    <source>
        <dbReference type="EMBL" id="AMR78536.1"/>
    </source>
</evidence>
<feature type="transmembrane region" description="Helical" evidence="10">
    <location>
        <begin position="49"/>
        <end position="75"/>
    </location>
</feature>
<accession>A0A142JKC4</accession>
<dbReference type="SUPFAM" id="SSF81340">
    <property type="entry name" value="Clc chloride channel"/>
    <property type="match status" value="1"/>
</dbReference>
<reference evidence="11 12" key="1">
    <citation type="submission" date="2016-03" db="EMBL/GenBank/DDBJ databases">
        <title>Complete genome sequence of a novel chlorpyrifos degrading bacterium, Cupriavidus nantongensis sp. X1.</title>
        <authorList>
            <person name="Fang L."/>
        </authorList>
    </citation>
    <scope>NUCLEOTIDE SEQUENCE [LARGE SCALE GENOMIC DNA]</scope>
    <source>
        <strain evidence="11 12">X1</strain>
    </source>
</reference>
<dbReference type="GO" id="GO:0034707">
    <property type="term" value="C:chloride channel complex"/>
    <property type="evidence" value="ECO:0007669"/>
    <property type="project" value="UniProtKB-KW"/>
</dbReference>
<dbReference type="OrthoDB" id="9767361at2"/>
<evidence type="ECO:0000256" key="8">
    <source>
        <dbReference type="ARBA" id="ARBA00023214"/>
    </source>
</evidence>
<evidence type="ECO:0000256" key="5">
    <source>
        <dbReference type="ARBA" id="ARBA00023065"/>
    </source>
</evidence>
<keyword evidence="8" id="KW-0868">Chloride</keyword>
<dbReference type="Proteomes" id="UP000075238">
    <property type="component" value="Chromosome 1"/>
</dbReference>
<keyword evidence="9" id="KW-0407">Ion channel</keyword>
<evidence type="ECO:0000256" key="7">
    <source>
        <dbReference type="ARBA" id="ARBA00023173"/>
    </source>
</evidence>
<dbReference type="InterPro" id="IPR001807">
    <property type="entry name" value="ClC"/>
</dbReference>
<feature type="transmembrane region" description="Helical" evidence="10">
    <location>
        <begin position="168"/>
        <end position="192"/>
    </location>
</feature>
<dbReference type="Pfam" id="PF00654">
    <property type="entry name" value="Voltage_CLC"/>
    <property type="match status" value="1"/>
</dbReference>
<keyword evidence="2" id="KW-0813">Transport</keyword>